<evidence type="ECO:0000313" key="3">
    <source>
        <dbReference type="EMBL" id="MBF4374949.1"/>
    </source>
</evidence>
<dbReference type="Proteomes" id="UP000726136">
    <property type="component" value="Unassembled WGS sequence"/>
</dbReference>
<dbReference type="RefSeq" id="WP_194664078.1">
    <property type="nucleotide sequence ID" value="NZ_RDPI01000032.1"/>
</dbReference>
<dbReference type="InterPro" id="IPR002516">
    <property type="entry name" value="Glyco_trans_11"/>
</dbReference>
<gene>
    <name evidence="3" type="ORF">EAY46_17930</name>
</gene>
<dbReference type="PANTHER" id="PTHR11927">
    <property type="entry name" value="GALACTOSIDE 2-L-FUCOSYLTRANSFERASE"/>
    <property type="match status" value="1"/>
</dbReference>
<comment type="caution">
    <text evidence="3">The sequence shown here is derived from an EMBL/GenBank/DDBJ whole genome shotgun (WGS) entry which is preliminary data.</text>
</comment>
<keyword evidence="2" id="KW-0808">Transferase</keyword>
<proteinExistence type="predicted"/>
<sequence>MYLYCKLKGGFANQCIQYLFACSVSRQLGRDLILDVSDYSFDGLFQKLKGNTVQKSSEGYFSNSYKRVNTPVRHVLSFFCGSHFTDASSISDIWECKDKIIFLNGYWHDRVFIDLIDPVDIASLRYSLSSSVNLDKMKYSLPRIGVHVRRGDYLTGKHRNVYGVCSKEYYDKAISNIINLHGINKYELVVITDDIDWVECDLFKDSPYNFHCNNDNFIGDFCSFMLCDHYIISNSSFSWLASTLGRNNKSICYSPSNFFIDKNRLGLPIDDFIKIDGALVSP</sequence>
<evidence type="ECO:0000256" key="2">
    <source>
        <dbReference type="ARBA" id="ARBA00022679"/>
    </source>
</evidence>
<organism evidence="3 4">
    <name type="scientific">Vibrio anguillarum</name>
    <name type="common">Listonella anguillarum</name>
    <dbReference type="NCBI Taxonomy" id="55601"/>
    <lineage>
        <taxon>Bacteria</taxon>
        <taxon>Pseudomonadati</taxon>
        <taxon>Pseudomonadota</taxon>
        <taxon>Gammaproteobacteria</taxon>
        <taxon>Vibrionales</taxon>
        <taxon>Vibrionaceae</taxon>
        <taxon>Vibrio</taxon>
    </lineage>
</organism>
<keyword evidence="1" id="KW-0328">Glycosyltransferase</keyword>
<keyword evidence="4" id="KW-1185">Reference proteome</keyword>
<dbReference type="CDD" id="cd11301">
    <property type="entry name" value="Fut1_Fut2_like"/>
    <property type="match status" value="1"/>
</dbReference>
<evidence type="ECO:0000313" key="4">
    <source>
        <dbReference type="Proteomes" id="UP000726136"/>
    </source>
</evidence>
<dbReference type="PANTHER" id="PTHR11927:SF9">
    <property type="entry name" value="L-FUCOSYLTRANSFERASE"/>
    <property type="match status" value="1"/>
</dbReference>
<evidence type="ECO:0000256" key="1">
    <source>
        <dbReference type="ARBA" id="ARBA00022676"/>
    </source>
</evidence>
<name>A0ABR9ZA41_VIBAN</name>
<reference evidence="3 4" key="1">
    <citation type="journal article" date="2021" name="PeerJ">
        <title>Analysis of 44 Vibrio anguillarum genomes reveals high genetic diversity.</title>
        <authorList>
            <person name="Hansen M.J."/>
            <person name="Dalsgaard I."/>
        </authorList>
    </citation>
    <scope>NUCLEOTIDE SEQUENCE [LARGE SCALE GENOMIC DNA]</scope>
    <source>
        <strain evidence="3 4">040915-1/1B</strain>
    </source>
</reference>
<accession>A0ABR9ZA41</accession>
<dbReference type="Pfam" id="PF01531">
    <property type="entry name" value="Glyco_transf_11"/>
    <property type="match status" value="1"/>
</dbReference>
<protein>
    <submittedName>
        <fullName evidence="3">Alpha-1,2-fucosyltransferase</fullName>
    </submittedName>
</protein>
<dbReference type="EMBL" id="RDPI01000032">
    <property type="protein sequence ID" value="MBF4374949.1"/>
    <property type="molecule type" value="Genomic_DNA"/>
</dbReference>